<protein>
    <submittedName>
        <fullName evidence="1">Uncharacterized protein</fullName>
    </submittedName>
</protein>
<name>A0A1H7N0E8_9SPHI</name>
<proteinExistence type="predicted"/>
<keyword evidence="2" id="KW-1185">Reference proteome</keyword>
<dbReference type="AlphaFoldDB" id="A0A1H7N0E8"/>
<dbReference type="EMBL" id="FNZR01000003">
    <property type="protein sequence ID" value="SEL16963.1"/>
    <property type="molecule type" value="Genomic_DNA"/>
</dbReference>
<evidence type="ECO:0000313" key="1">
    <source>
        <dbReference type="EMBL" id="SEL16963.1"/>
    </source>
</evidence>
<gene>
    <name evidence="1" type="ORF">SAMN05421740_103709</name>
</gene>
<sequence>MEKEYLIGDRVINVDIEEGMVHIINGEPLRNALIAKPGQSTVLLITQIKQDYVSRYGKPLVIGDNSFITEILGHLYIEYLLLKYRRLLQTALFFGLYKRLRQSCEVIDCGEAGKDPNRWFWDKLAPYGNRIARWLSKIDAWPTTA</sequence>
<evidence type="ECO:0000313" key="2">
    <source>
        <dbReference type="Proteomes" id="UP000198916"/>
    </source>
</evidence>
<accession>A0A1H7N0E8</accession>
<dbReference type="Proteomes" id="UP000198916">
    <property type="component" value="Unassembled WGS sequence"/>
</dbReference>
<reference evidence="2" key="1">
    <citation type="submission" date="2016-10" db="EMBL/GenBank/DDBJ databases">
        <authorList>
            <person name="Varghese N."/>
            <person name="Submissions S."/>
        </authorList>
    </citation>
    <scope>NUCLEOTIDE SEQUENCE [LARGE SCALE GENOMIC DNA]</scope>
    <source>
        <strain evidence="2">Jip14</strain>
    </source>
</reference>
<organism evidence="1 2">
    <name type="scientific">Parapedobacter koreensis</name>
    <dbReference type="NCBI Taxonomy" id="332977"/>
    <lineage>
        <taxon>Bacteria</taxon>
        <taxon>Pseudomonadati</taxon>
        <taxon>Bacteroidota</taxon>
        <taxon>Sphingobacteriia</taxon>
        <taxon>Sphingobacteriales</taxon>
        <taxon>Sphingobacteriaceae</taxon>
        <taxon>Parapedobacter</taxon>
    </lineage>
</organism>
<dbReference type="OrthoDB" id="669028at2"/>
<dbReference type="RefSeq" id="WP_090605343.1">
    <property type="nucleotide sequence ID" value="NZ_FNZR01000003.1"/>
</dbReference>